<feature type="region of interest" description="Disordered" evidence="7">
    <location>
        <begin position="105"/>
        <end position="146"/>
    </location>
</feature>
<keyword evidence="4" id="KW-0479">Metal-binding</keyword>
<proteinExistence type="inferred from homology"/>
<organism evidence="9 10">
    <name type="scientific">Nepenthes gracilis</name>
    <name type="common">Slender pitcher plant</name>
    <dbReference type="NCBI Taxonomy" id="150966"/>
    <lineage>
        <taxon>Eukaryota</taxon>
        <taxon>Viridiplantae</taxon>
        <taxon>Streptophyta</taxon>
        <taxon>Embryophyta</taxon>
        <taxon>Tracheophyta</taxon>
        <taxon>Spermatophyta</taxon>
        <taxon>Magnoliopsida</taxon>
        <taxon>eudicotyledons</taxon>
        <taxon>Gunneridae</taxon>
        <taxon>Pentapetalae</taxon>
        <taxon>Caryophyllales</taxon>
        <taxon>Nepenthaceae</taxon>
        <taxon>Nepenthes</taxon>
    </lineage>
</organism>
<name>A0AAD3XW89_NEPGR</name>
<feature type="zinc finger region" description="FLZ-type" evidence="6">
    <location>
        <begin position="61"/>
        <end position="105"/>
    </location>
</feature>
<dbReference type="InterPro" id="IPR007650">
    <property type="entry name" value="Zf-FLZ_dom"/>
</dbReference>
<dbReference type="AlphaFoldDB" id="A0AAD3XW89"/>
<dbReference type="Proteomes" id="UP001279734">
    <property type="component" value="Unassembled WGS sequence"/>
</dbReference>
<comment type="caution">
    <text evidence="9">The sequence shown here is derived from an EMBL/GenBank/DDBJ whole genome shotgun (WGS) entry which is preliminary data.</text>
</comment>
<comment type="similarity">
    <text evidence="2">Belongs to the FLZ family.</text>
</comment>
<evidence type="ECO:0000256" key="4">
    <source>
        <dbReference type="ARBA" id="ARBA00022723"/>
    </source>
</evidence>
<evidence type="ECO:0000256" key="1">
    <source>
        <dbReference type="ARBA" id="ARBA00004496"/>
    </source>
</evidence>
<dbReference type="GO" id="GO:0005737">
    <property type="term" value="C:cytoplasm"/>
    <property type="evidence" value="ECO:0007669"/>
    <property type="project" value="UniProtKB-SubCell"/>
</dbReference>
<gene>
    <name evidence="9" type="ORF">Nepgr_020620</name>
</gene>
<evidence type="ECO:0000313" key="9">
    <source>
        <dbReference type="EMBL" id="GMH18779.1"/>
    </source>
</evidence>
<evidence type="ECO:0000256" key="2">
    <source>
        <dbReference type="ARBA" id="ARBA00009374"/>
    </source>
</evidence>
<sequence length="146" mass="16172">MVGLSIVLEPQKVGNSGACSNKKTQVINKTAMIKPSPPSCRPLPPPTDGRDFQPSAFPAASFLDACFLCRTKLLPCKDIYMYKGDRAFCSEECRCRQIFMDEEESLMTRGSSSERRPKSLWASIKKPKPATTTASSSSSRYTSSYR</sequence>
<feature type="compositionally biased region" description="Low complexity" evidence="7">
    <location>
        <begin position="130"/>
        <end position="146"/>
    </location>
</feature>
<keyword evidence="5" id="KW-0863">Zinc-finger</keyword>
<feature type="domain" description="FLZ-type" evidence="8">
    <location>
        <begin position="61"/>
        <end position="105"/>
    </location>
</feature>
<reference evidence="9" key="1">
    <citation type="submission" date="2023-05" db="EMBL/GenBank/DDBJ databases">
        <title>Nepenthes gracilis genome sequencing.</title>
        <authorList>
            <person name="Fukushima K."/>
        </authorList>
    </citation>
    <scope>NUCLEOTIDE SEQUENCE</scope>
    <source>
        <strain evidence="9">SING2019-196</strain>
    </source>
</reference>
<dbReference type="PANTHER" id="PTHR33059">
    <property type="entry name" value="FCS-LIKE ZINC FINGER 5"/>
    <property type="match status" value="1"/>
</dbReference>
<evidence type="ECO:0000256" key="3">
    <source>
        <dbReference type="ARBA" id="ARBA00022490"/>
    </source>
</evidence>
<evidence type="ECO:0000256" key="7">
    <source>
        <dbReference type="SAM" id="MobiDB-lite"/>
    </source>
</evidence>
<dbReference type="PANTHER" id="PTHR33059:SF84">
    <property type="entry name" value="FCS-LIKE ZINC FINGER 15"/>
    <property type="match status" value="1"/>
</dbReference>
<evidence type="ECO:0000313" key="10">
    <source>
        <dbReference type="Proteomes" id="UP001279734"/>
    </source>
</evidence>
<dbReference type="GO" id="GO:0008270">
    <property type="term" value="F:zinc ion binding"/>
    <property type="evidence" value="ECO:0007669"/>
    <property type="project" value="UniProtKB-KW"/>
</dbReference>
<dbReference type="Pfam" id="PF04570">
    <property type="entry name" value="zf-FLZ"/>
    <property type="match status" value="1"/>
</dbReference>
<dbReference type="EMBL" id="BSYO01000019">
    <property type="protein sequence ID" value="GMH18779.1"/>
    <property type="molecule type" value="Genomic_DNA"/>
</dbReference>
<evidence type="ECO:0000259" key="8">
    <source>
        <dbReference type="PROSITE" id="PS51795"/>
    </source>
</evidence>
<evidence type="ECO:0000256" key="6">
    <source>
        <dbReference type="PROSITE-ProRule" id="PRU01131"/>
    </source>
</evidence>
<accession>A0AAD3XW89</accession>
<comment type="subcellular location">
    <subcellularLocation>
        <location evidence="1">Cytoplasm</location>
    </subcellularLocation>
</comment>
<dbReference type="PROSITE" id="PS51795">
    <property type="entry name" value="ZF_FLZ"/>
    <property type="match status" value="1"/>
</dbReference>
<keyword evidence="3" id="KW-0963">Cytoplasm</keyword>
<keyword evidence="10" id="KW-1185">Reference proteome</keyword>
<keyword evidence="5" id="KW-0862">Zinc</keyword>
<evidence type="ECO:0000256" key="5">
    <source>
        <dbReference type="ARBA" id="ARBA00022771"/>
    </source>
</evidence>
<protein>
    <recommendedName>
        <fullName evidence="8">FLZ-type domain-containing protein</fullName>
    </recommendedName>
</protein>